<accession>A0ABT9PDB3</accession>
<organism evidence="1 2">
    <name type="scientific">Kineosporia succinea</name>
    <dbReference type="NCBI Taxonomy" id="84632"/>
    <lineage>
        <taxon>Bacteria</taxon>
        <taxon>Bacillati</taxon>
        <taxon>Actinomycetota</taxon>
        <taxon>Actinomycetes</taxon>
        <taxon>Kineosporiales</taxon>
        <taxon>Kineosporiaceae</taxon>
        <taxon>Kineosporia</taxon>
    </lineage>
</organism>
<gene>
    <name evidence="1" type="ORF">J2S57_006462</name>
</gene>
<dbReference type="InterPro" id="IPR027417">
    <property type="entry name" value="P-loop_NTPase"/>
</dbReference>
<dbReference type="GO" id="GO:0016301">
    <property type="term" value="F:kinase activity"/>
    <property type="evidence" value="ECO:0007669"/>
    <property type="project" value="UniProtKB-KW"/>
</dbReference>
<comment type="caution">
    <text evidence="1">The sequence shown here is derived from an EMBL/GenBank/DDBJ whole genome shotgun (WGS) entry which is preliminary data.</text>
</comment>
<keyword evidence="2" id="KW-1185">Reference proteome</keyword>
<dbReference type="SUPFAM" id="SSF52540">
    <property type="entry name" value="P-loop containing nucleoside triphosphate hydrolases"/>
    <property type="match status" value="1"/>
</dbReference>
<evidence type="ECO:0000313" key="1">
    <source>
        <dbReference type="EMBL" id="MDP9830713.1"/>
    </source>
</evidence>
<proteinExistence type="predicted"/>
<dbReference type="Proteomes" id="UP001235712">
    <property type="component" value="Unassembled WGS sequence"/>
</dbReference>
<name>A0ABT9PDB3_9ACTN</name>
<evidence type="ECO:0000313" key="2">
    <source>
        <dbReference type="Proteomes" id="UP001235712"/>
    </source>
</evidence>
<dbReference type="RefSeq" id="WP_307249784.1">
    <property type="nucleotide sequence ID" value="NZ_JAUSQZ010000001.1"/>
</dbReference>
<dbReference type="Pfam" id="PF13671">
    <property type="entry name" value="AAA_33"/>
    <property type="match status" value="1"/>
</dbReference>
<keyword evidence="1" id="KW-0808">Transferase</keyword>
<dbReference type="Gene3D" id="3.40.50.300">
    <property type="entry name" value="P-loop containing nucleotide triphosphate hydrolases"/>
    <property type="match status" value="1"/>
</dbReference>
<protein>
    <submittedName>
        <fullName evidence="1">Kinase</fullName>
    </submittedName>
</protein>
<dbReference type="EMBL" id="JAUSQZ010000001">
    <property type="protein sequence ID" value="MDP9830713.1"/>
    <property type="molecule type" value="Genomic_DNA"/>
</dbReference>
<reference evidence="1 2" key="1">
    <citation type="submission" date="2023-07" db="EMBL/GenBank/DDBJ databases">
        <title>Sequencing the genomes of 1000 actinobacteria strains.</title>
        <authorList>
            <person name="Klenk H.-P."/>
        </authorList>
    </citation>
    <scope>NUCLEOTIDE SEQUENCE [LARGE SCALE GENOMIC DNA]</scope>
    <source>
        <strain evidence="1 2">DSM 44388</strain>
    </source>
</reference>
<keyword evidence="1" id="KW-0418">Kinase</keyword>
<sequence length="186" mass="20152">MPRLILLNGAPGSGKSTLARRYADEHPMTLALDIDTVRGLLGGWLERPTESGLAARELALAMIRGHLRAGHDVVVPQYLGRIDFALRLAEAAGEAGTGFVEVALVSDVEEAVARFGRRSRQPVTAEHRDAAALQARTGGEEELRLMYQRLLDVIAQRPGTRTVRSVEGEIDQTYGRFTEALGPALA</sequence>